<feature type="transmembrane region" description="Helical" evidence="1">
    <location>
        <begin position="18"/>
        <end position="40"/>
    </location>
</feature>
<evidence type="ECO:0000313" key="2">
    <source>
        <dbReference type="EMBL" id="KAF5753991.1"/>
    </source>
</evidence>
<evidence type="ECO:0000256" key="1">
    <source>
        <dbReference type="SAM" id="Phobius"/>
    </source>
</evidence>
<gene>
    <name evidence="2" type="ORF">HanXRQr2_Chr17g0786271</name>
</gene>
<name>A0A9K3DEP8_HELAN</name>
<keyword evidence="1" id="KW-0472">Membrane</keyword>
<dbReference type="AlphaFoldDB" id="A0A9K3DEP8"/>
<reference evidence="2" key="1">
    <citation type="journal article" date="2017" name="Nature">
        <title>The sunflower genome provides insights into oil metabolism, flowering and Asterid evolution.</title>
        <authorList>
            <person name="Badouin H."/>
            <person name="Gouzy J."/>
            <person name="Grassa C.J."/>
            <person name="Murat F."/>
            <person name="Staton S.E."/>
            <person name="Cottret L."/>
            <person name="Lelandais-Briere C."/>
            <person name="Owens G.L."/>
            <person name="Carrere S."/>
            <person name="Mayjonade B."/>
            <person name="Legrand L."/>
            <person name="Gill N."/>
            <person name="Kane N.C."/>
            <person name="Bowers J.E."/>
            <person name="Hubner S."/>
            <person name="Bellec A."/>
            <person name="Berard A."/>
            <person name="Berges H."/>
            <person name="Blanchet N."/>
            <person name="Boniface M.C."/>
            <person name="Brunel D."/>
            <person name="Catrice O."/>
            <person name="Chaidir N."/>
            <person name="Claudel C."/>
            <person name="Donnadieu C."/>
            <person name="Faraut T."/>
            <person name="Fievet G."/>
            <person name="Helmstetter N."/>
            <person name="King M."/>
            <person name="Knapp S.J."/>
            <person name="Lai Z."/>
            <person name="Le Paslier M.C."/>
            <person name="Lippi Y."/>
            <person name="Lorenzon L."/>
            <person name="Mandel J.R."/>
            <person name="Marage G."/>
            <person name="Marchand G."/>
            <person name="Marquand E."/>
            <person name="Bret-Mestries E."/>
            <person name="Morien E."/>
            <person name="Nambeesan S."/>
            <person name="Nguyen T."/>
            <person name="Pegot-Espagnet P."/>
            <person name="Pouilly N."/>
            <person name="Raftis F."/>
            <person name="Sallet E."/>
            <person name="Schiex T."/>
            <person name="Thomas J."/>
            <person name="Vandecasteele C."/>
            <person name="Vares D."/>
            <person name="Vear F."/>
            <person name="Vautrin S."/>
            <person name="Crespi M."/>
            <person name="Mangin B."/>
            <person name="Burke J.M."/>
            <person name="Salse J."/>
            <person name="Munos S."/>
            <person name="Vincourt P."/>
            <person name="Rieseberg L.H."/>
            <person name="Langlade N.B."/>
        </authorList>
    </citation>
    <scope>NUCLEOTIDE SEQUENCE</scope>
    <source>
        <tissue evidence="2">Leaves</tissue>
    </source>
</reference>
<comment type="caution">
    <text evidence="2">The sequence shown here is derived from an EMBL/GenBank/DDBJ whole genome shotgun (WGS) entry which is preliminary data.</text>
</comment>
<accession>A0A9K3DEP8</accession>
<proteinExistence type="predicted"/>
<keyword evidence="1" id="KW-0812">Transmembrane</keyword>
<dbReference type="Gramene" id="mRNA:HanXRQr2_Chr17g0786271">
    <property type="protein sequence ID" value="mRNA:HanXRQr2_Chr17g0786271"/>
    <property type="gene ID" value="HanXRQr2_Chr17g0786271"/>
</dbReference>
<reference evidence="2" key="2">
    <citation type="submission" date="2020-06" db="EMBL/GenBank/DDBJ databases">
        <title>Helianthus annuus Genome sequencing and assembly Release 2.</title>
        <authorList>
            <person name="Gouzy J."/>
            <person name="Langlade N."/>
            <person name="Munos S."/>
        </authorList>
    </citation>
    <scope>NUCLEOTIDE SEQUENCE</scope>
    <source>
        <tissue evidence="2">Leaves</tissue>
    </source>
</reference>
<dbReference type="Proteomes" id="UP000215914">
    <property type="component" value="Unassembled WGS sequence"/>
</dbReference>
<sequence length="41" mass="4137">MKGAPIFAGSCNLLTEGVGVLICGEVVGCTVVGLLVLWIFG</sequence>
<organism evidence="2 3">
    <name type="scientific">Helianthus annuus</name>
    <name type="common">Common sunflower</name>
    <dbReference type="NCBI Taxonomy" id="4232"/>
    <lineage>
        <taxon>Eukaryota</taxon>
        <taxon>Viridiplantae</taxon>
        <taxon>Streptophyta</taxon>
        <taxon>Embryophyta</taxon>
        <taxon>Tracheophyta</taxon>
        <taxon>Spermatophyta</taxon>
        <taxon>Magnoliopsida</taxon>
        <taxon>eudicotyledons</taxon>
        <taxon>Gunneridae</taxon>
        <taxon>Pentapetalae</taxon>
        <taxon>asterids</taxon>
        <taxon>campanulids</taxon>
        <taxon>Asterales</taxon>
        <taxon>Asteraceae</taxon>
        <taxon>Asteroideae</taxon>
        <taxon>Heliantheae alliance</taxon>
        <taxon>Heliantheae</taxon>
        <taxon>Helianthus</taxon>
    </lineage>
</organism>
<dbReference type="EMBL" id="MNCJ02000332">
    <property type="protein sequence ID" value="KAF5753991.1"/>
    <property type="molecule type" value="Genomic_DNA"/>
</dbReference>
<keyword evidence="1" id="KW-1133">Transmembrane helix</keyword>
<keyword evidence="3" id="KW-1185">Reference proteome</keyword>
<evidence type="ECO:0000313" key="3">
    <source>
        <dbReference type="Proteomes" id="UP000215914"/>
    </source>
</evidence>
<protein>
    <submittedName>
        <fullName evidence="2">Uncharacterized protein</fullName>
    </submittedName>
</protein>